<evidence type="ECO:0000313" key="16">
    <source>
        <dbReference type="EMBL" id="SEH38366.1"/>
    </source>
</evidence>
<feature type="domain" description="HAMP" evidence="15">
    <location>
        <begin position="184"/>
        <end position="236"/>
    </location>
</feature>
<comment type="subcellular location">
    <subcellularLocation>
        <location evidence="2">Membrane</location>
    </subcellularLocation>
</comment>
<dbReference type="GO" id="GO:0005524">
    <property type="term" value="F:ATP binding"/>
    <property type="evidence" value="ECO:0007669"/>
    <property type="project" value="UniProtKB-KW"/>
</dbReference>
<keyword evidence="10" id="KW-0175">Coiled coil</keyword>
<comment type="catalytic activity">
    <reaction evidence="1">
        <text>ATP + protein L-histidine = ADP + protein N-phospho-L-histidine.</text>
        <dbReference type="EC" id="2.7.13.3"/>
    </reaction>
</comment>
<dbReference type="SMART" id="SM00387">
    <property type="entry name" value="HATPase_c"/>
    <property type="match status" value="1"/>
</dbReference>
<feature type="transmembrane region" description="Helical" evidence="11">
    <location>
        <begin position="12"/>
        <end position="31"/>
    </location>
</feature>
<evidence type="ECO:0000256" key="7">
    <source>
        <dbReference type="ARBA" id="ARBA00022777"/>
    </source>
</evidence>
<dbReference type="PANTHER" id="PTHR43065:SF46">
    <property type="entry name" value="C4-DICARBOXYLATE TRANSPORT SENSOR PROTEIN DCTB"/>
    <property type="match status" value="1"/>
</dbReference>
<dbReference type="InterPro" id="IPR013656">
    <property type="entry name" value="PAS_4"/>
</dbReference>
<dbReference type="GO" id="GO:0004673">
    <property type="term" value="F:protein histidine kinase activity"/>
    <property type="evidence" value="ECO:0007669"/>
    <property type="project" value="UniProtKB-EC"/>
</dbReference>
<evidence type="ECO:0000256" key="10">
    <source>
        <dbReference type="SAM" id="Coils"/>
    </source>
</evidence>
<dbReference type="NCBIfam" id="TIGR00229">
    <property type="entry name" value="sensory_box"/>
    <property type="match status" value="2"/>
</dbReference>
<evidence type="ECO:0000256" key="9">
    <source>
        <dbReference type="ARBA" id="ARBA00023012"/>
    </source>
</evidence>
<protein>
    <recommendedName>
        <fullName evidence="3">histidine kinase</fullName>
        <ecNumber evidence="3">2.7.13.3</ecNumber>
    </recommendedName>
</protein>
<proteinExistence type="predicted"/>
<gene>
    <name evidence="16" type="ORF">SAMN04244559_02057</name>
</gene>
<reference evidence="17" key="1">
    <citation type="submission" date="2016-10" db="EMBL/GenBank/DDBJ databases">
        <authorList>
            <person name="Varghese N."/>
            <person name="Submissions S."/>
        </authorList>
    </citation>
    <scope>NUCLEOTIDE SEQUENCE [LARGE SCALE GENOMIC DNA]</scope>
    <source>
        <strain evidence="17">DSM 13234</strain>
    </source>
</reference>
<dbReference type="PROSITE" id="PS50885">
    <property type="entry name" value="HAMP"/>
    <property type="match status" value="1"/>
</dbReference>
<keyword evidence="9" id="KW-0902">Two-component regulatory system</keyword>
<dbReference type="Pfam" id="PF13426">
    <property type="entry name" value="PAS_9"/>
    <property type="match status" value="1"/>
</dbReference>
<evidence type="ECO:0000256" key="11">
    <source>
        <dbReference type="SAM" id="Phobius"/>
    </source>
</evidence>
<dbReference type="Gene3D" id="6.10.340.10">
    <property type="match status" value="1"/>
</dbReference>
<organism evidence="16 17">
    <name type="scientific">Magnetospirillum fulvum</name>
    <name type="common">Rhodospirillum fulvum</name>
    <dbReference type="NCBI Taxonomy" id="1082"/>
    <lineage>
        <taxon>Bacteria</taxon>
        <taxon>Pseudomonadati</taxon>
        <taxon>Pseudomonadota</taxon>
        <taxon>Alphaproteobacteria</taxon>
        <taxon>Rhodospirillales</taxon>
        <taxon>Rhodospirillaceae</taxon>
        <taxon>Magnetospirillum</taxon>
    </lineage>
</organism>
<name>A0A1H6HW52_MAGFU</name>
<dbReference type="Gene3D" id="1.10.287.130">
    <property type="match status" value="1"/>
</dbReference>
<dbReference type="InterPro" id="IPR001610">
    <property type="entry name" value="PAC"/>
</dbReference>
<feature type="transmembrane region" description="Helical" evidence="11">
    <location>
        <begin position="165"/>
        <end position="186"/>
    </location>
</feature>
<accession>A0A1H6HW52</accession>
<dbReference type="Gene3D" id="3.30.450.20">
    <property type="entry name" value="PAS domain"/>
    <property type="match status" value="4"/>
</dbReference>
<dbReference type="SMART" id="SM00091">
    <property type="entry name" value="PAS"/>
    <property type="match status" value="4"/>
</dbReference>
<evidence type="ECO:0000256" key="1">
    <source>
        <dbReference type="ARBA" id="ARBA00000085"/>
    </source>
</evidence>
<dbReference type="GO" id="GO:0006355">
    <property type="term" value="P:regulation of DNA-templated transcription"/>
    <property type="evidence" value="ECO:0007669"/>
    <property type="project" value="InterPro"/>
</dbReference>
<dbReference type="Proteomes" id="UP000182983">
    <property type="component" value="Unassembled WGS sequence"/>
</dbReference>
<keyword evidence="7" id="KW-0418">Kinase</keyword>
<dbReference type="PRINTS" id="PR00344">
    <property type="entry name" value="BCTRLSENSOR"/>
</dbReference>
<evidence type="ECO:0000256" key="8">
    <source>
        <dbReference type="ARBA" id="ARBA00022840"/>
    </source>
</evidence>
<dbReference type="RefSeq" id="WP_074768205.1">
    <property type="nucleotide sequence ID" value="NZ_FNWO01000007.1"/>
</dbReference>
<dbReference type="EC" id="2.7.13.3" evidence="3"/>
<dbReference type="SUPFAM" id="SSF55874">
    <property type="entry name" value="ATPase domain of HSP90 chaperone/DNA topoisomerase II/histidine kinase"/>
    <property type="match status" value="1"/>
</dbReference>
<evidence type="ECO:0000256" key="4">
    <source>
        <dbReference type="ARBA" id="ARBA00022553"/>
    </source>
</evidence>
<dbReference type="CDD" id="cd00130">
    <property type="entry name" value="PAS"/>
    <property type="match status" value="3"/>
</dbReference>
<dbReference type="GO" id="GO:0016020">
    <property type="term" value="C:membrane"/>
    <property type="evidence" value="ECO:0007669"/>
    <property type="project" value="UniProtKB-SubCell"/>
</dbReference>
<dbReference type="GO" id="GO:0000160">
    <property type="term" value="P:phosphorelay signal transduction system"/>
    <property type="evidence" value="ECO:0007669"/>
    <property type="project" value="UniProtKB-KW"/>
</dbReference>
<keyword evidence="17" id="KW-1185">Reference proteome</keyword>
<dbReference type="InterPro" id="IPR005467">
    <property type="entry name" value="His_kinase_dom"/>
</dbReference>
<keyword evidence="4" id="KW-0597">Phosphoprotein</keyword>
<dbReference type="InterPro" id="IPR000014">
    <property type="entry name" value="PAS"/>
</dbReference>
<dbReference type="PROSITE" id="PS50113">
    <property type="entry name" value="PAC"/>
    <property type="match status" value="1"/>
</dbReference>
<dbReference type="PROSITE" id="PS50112">
    <property type="entry name" value="PAS"/>
    <property type="match status" value="3"/>
</dbReference>
<sequence>MIWPFHIRTVRARLLIAAILVETVMLTLMVGNGLRVLSVSLETQAESQAEQLVPVLQAALITPLAQRDHATVQAILDESRVSNALDYLAVEDARGRVIAISGWDKITPLPVVESRLSFNEKAPGIHRFDVGAPVGLLGQDLGRLQFGLNLDEQVAALHTQFSQSLAIAAAEIALSAALLTAIGIWLTRHLTAFARMSEAVGQGDYGSVEMAEGDDDIGRLGRAFNAMSRAVHERVQDLTIAIRRREEVEAELRASEARFRDLAASASDWFWESDDQGRLTYASELIASVLGVTPAAVVGLTWFDLGLNDLPEMADQYRHDLAERAPFRDLTINIGPPGGKDFRTVRVSGTPVFDADGRFTGYRGVGADITREALAEFRAQRAQQQLVDALESLADAIAVYDVNDHLVISNAAYRGLLRIDQETADGDVTFRDIITYAYDHRLFNIGGRDFDTWIDDRIRRHRDANGEVFIVQTHDGHWFQSREFSTREGGVVSVRTDITELKRREVELDILRRRYALILGAAGEGILGLDRDGRVTFANPAAAALLDYSDERMIGTALIELLGDTAPENQTAAAPGIVTACRDGRAETGRGQIVTRGNSQPLPIDYYVGPIVEAGEIGGAVLLVRDATLRLHYEWTLANQQKELERQVAERTAELVRAVDIRARTEAALRSSRERMKGITDSLVEGVVVTDRHGQLVFANPSARQLLECGDITDIEGYPLDTFMRLDTAAGAVDFAQSPFRKMLDGGTAPSDNDARFILTSGRPLAVAYSCAPLIDDEIGRGVILSFRDIGVLKLAQHETMQSARLASIGQLAAGIAHEINTPIQYIGDNLRYLDGALTKLKSVVEAGRDLAVQAAATPDLAAAAGRFEETAARVKIGRLLTELPDAVAESLDGVGQIGRIVLSMKEFSHPGTSAKTATDINRALESTLTVCRNNWKHVAEIKRNFDTDLPPVNCHTGEINQVFLNLILNAAQAIESAGKPLPGTITISTRRDGDWVEISVADTGTGIPPAIRDRLFDPFFTTKPVGKGTGQGLAICRDVVTVKHGGTIEAGGEPGQGAVFTIRLPLAGTTVVEDSAA</sequence>
<keyword evidence="6" id="KW-0547">Nucleotide-binding</keyword>
<evidence type="ECO:0000256" key="5">
    <source>
        <dbReference type="ARBA" id="ARBA00022679"/>
    </source>
</evidence>
<keyword evidence="11" id="KW-0472">Membrane</keyword>
<dbReference type="InterPro" id="IPR004358">
    <property type="entry name" value="Sig_transdc_His_kin-like_C"/>
</dbReference>
<feature type="domain" description="PAS" evidence="13">
    <location>
        <begin position="255"/>
        <end position="299"/>
    </location>
</feature>
<keyword evidence="8" id="KW-0067">ATP-binding</keyword>
<dbReference type="SMART" id="SM00304">
    <property type="entry name" value="HAMP"/>
    <property type="match status" value="1"/>
</dbReference>
<dbReference type="AlphaFoldDB" id="A0A1H6HW52"/>
<dbReference type="Pfam" id="PF12860">
    <property type="entry name" value="PAS_7"/>
    <property type="match status" value="1"/>
</dbReference>
<keyword evidence="11" id="KW-0812">Transmembrane</keyword>
<dbReference type="Pfam" id="PF02518">
    <property type="entry name" value="HATPase_c"/>
    <property type="match status" value="1"/>
</dbReference>
<dbReference type="SUPFAM" id="SSF55785">
    <property type="entry name" value="PYP-like sensor domain (PAS domain)"/>
    <property type="match status" value="4"/>
</dbReference>
<dbReference type="EMBL" id="FNWO01000007">
    <property type="protein sequence ID" value="SEH38366.1"/>
    <property type="molecule type" value="Genomic_DNA"/>
</dbReference>
<dbReference type="SMART" id="SM00086">
    <property type="entry name" value="PAC"/>
    <property type="match status" value="3"/>
</dbReference>
<feature type="coiled-coil region" evidence="10">
    <location>
        <begin position="238"/>
        <end position="265"/>
    </location>
</feature>
<dbReference type="InterPro" id="IPR000700">
    <property type="entry name" value="PAS-assoc_C"/>
</dbReference>
<evidence type="ECO:0000259" key="12">
    <source>
        <dbReference type="PROSITE" id="PS50109"/>
    </source>
</evidence>
<dbReference type="InterPro" id="IPR013767">
    <property type="entry name" value="PAS_fold"/>
</dbReference>
<dbReference type="PROSITE" id="PS50109">
    <property type="entry name" value="HIS_KIN"/>
    <property type="match status" value="1"/>
</dbReference>
<dbReference type="Pfam" id="PF08448">
    <property type="entry name" value="PAS_4"/>
    <property type="match status" value="1"/>
</dbReference>
<evidence type="ECO:0000256" key="6">
    <source>
        <dbReference type="ARBA" id="ARBA00022741"/>
    </source>
</evidence>
<keyword evidence="5" id="KW-0808">Transferase</keyword>
<feature type="domain" description="PAS" evidence="13">
    <location>
        <begin position="672"/>
        <end position="707"/>
    </location>
</feature>
<dbReference type="InterPro" id="IPR003594">
    <property type="entry name" value="HATPase_dom"/>
</dbReference>
<dbReference type="InterPro" id="IPR036890">
    <property type="entry name" value="HATPase_C_sf"/>
</dbReference>
<evidence type="ECO:0000259" key="14">
    <source>
        <dbReference type="PROSITE" id="PS50113"/>
    </source>
</evidence>
<keyword evidence="11" id="KW-1133">Transmembrane helix</keyword>
<evidence type="ECO:0000256" key="2">
    <source>
        <dbReference type="ARBA" id="ARBA00004370"/>
    </source>
</evidence>
<evidence type="ECO:0000256" key="3">
    <source>
        <dbReference type="ARBA" id="ARBA00012438"/>
    </source>
</evidence>
<dbReference type="Gene3D" id="3.30.565.10">
    <property type="entry name" value="Histidine kinase-like ATPase, C-terminal domain"/>
    <property type="match status" value="1"/>
</dbReference>
<evidence type="ECO:0000313" key="17">
    <source>
        <dbReference type="Proteomes" id="UP000182983"/>
    </source>
</evidence>
<dbReference type="PANTHER" id="PTHR43065">
    <property type="entry name" value="SENSOR HISTIDINE KINASE"/>
    <property type="match status" value="1"/>
</dbReference>
<dbReference type="OrthoDB" id="9796100at2"/>
<dbReference type="CDD" id="cd06225">
    <property type="entry name" value="HAMP"/>
    <property type="match status" value="1"/>
</dbReference>
<dbReference type="InterPro" id="IPR003660">
    <property type="entry name" value="HAMP_dom"/>
</dbReference>
<feature type="domain" description="PAS" evidence="13">
    <location>
        <begin position="511"/>
        <end position="559"/>
    </location>
</feature>
<dbReference type="Pfam" id="PF00989">
    <property type="entry name" value="PAS"/>
    <property type="match status" value="1"/>
</dbReference>
<evidence type="ECO:0000259" key="15">
    <source>
        <dbReference type="PROSITE" id="PS50885"/>
    </source>
</evidence>
<feature type="domain" description="PAC" evidence="14">
    <location>
        <begin position="328"/>
        <end position="381"/>
    </location>
</feature>
<dbReference type="InterPro" id="IPR035965">
    <property type="entry name" value="PAS-like_dom_sf"/>
</dbReference>
<evidence type="ECO:0000259" key="13">
    <source>
        <dbReference type="PROSITE" id="PS50112"/>
    </source>
</evidence>
<feature type="domain" description="Histidine kinase" evidence="12">
    <location>
        <begin position="815"/>
        <end position="1069"/>
    </location>
</feature>